<dbReference type="PROSITE" id="PS00108">
    <property type="entry name" value="PROTEIN_KINASE_ST"/>
    <property type="match status" value="1"/>
</dbReference>
<dbReference type="Proteomes" id="UP000521872">
    <property type="component" value="Unassembled WGS sequence"/>
</dbReference>
<comment type="similarity">
    <text evidence="1">Belongs to the protein kinase superfamily. STE Ser/Thr protein kinase family. MAP kinase kinase kinase subfamily.</text>
</comment>
<dbReference type="GO" id="GO:0038066">
    <property type="term" value="P:p38MAPK cascade"/>
    <property type="evidence" value="ECO:0007669"/>
    <property type="project" value="TreeGrafter"/>
</dbReference>
<evidence type="ECO:0000256" key="6">
    <source>
        <dbReference type="ARBA" id="ARBA00022840"/>
    </source>
</evidence>
<protein>
    <recommendedName>
        <fullName evidence="9">Protein kinase domain-containing protein</fullName>
    </recommendedName>
</protein>
<dbReference type="PROSITE" id="PS00107">
    <property type="entry name" value="PROTEIN_KINASE_ATP"/>
    <property type="match status" value="1"/>
</dbReference>
<dbReference type="SMART" id="SM00220">
    <property type="entry name" value="S_TKc"/>
    <property type="match status" value="1"/>
</dbReference>
<dbReference type="InterPro" id="IPR008271">
    <property type="entry name" value="Ser/Thr_kinase_AS"/>
</dbReference>
<dbReference type="PANTHER" id="PTHR48016:SF32">
    <property type="entry name" value="MITOGEN-ACTIVATED PROTEIN KINASE KINASE KINASE 4"/>
    <property type="match status" value="1"/>
</dbReference>
<organism evidence="10 11">
    <name type="scientific">Agrocybe pediades</name>
    <dbReference type="NCBI Taxonomy" id="84607"/>
    <lineage>
        <taxon>Eukaryota</taxon>
        <taxon>Fungi</taxon>
        <taxon>Dikarya</taxon>
        <taxon>Basidiomycota</taxon>
        <taxon>Agaricomycotina</taxon>
        <taxon>Agaricomycetes</taxon>
        <taxon>Agaricomycetidae</taxon>
        <taxon>Agaricales</taxon>
        <taxon>Agaricineae</taxon>
        <taxon>Strophariaceae</taxon>
        <taxon>Agrocybe</taxon>
    </lineage>
</organism>
<feature type="binding site" evidence="7">
    <location>
        <position position="1098"/>
    </location>
    <ligand>
        <name>ATP</name>
        <dbReference type="ChEBI" id="CHEBI:30616"/>
    </ligand>
</feature>
<dbReference type="Gene3D" id="1.10.510.10">
    <property type="entry name" value="Transferase(Phosphotransferase) domain 1"/>
    <property type="match status" value="1"/>
</dbReference>
<dbReference type="EMBL" id="JAACJL010000001">
    <property type="protein sequence ID" value="KAF4623844.1"/>
    <property type="molecule type" value="Genomic_DNA"/>
</dbReference>
<dbReference type="GO" id="GO:0004674">
    <property type="term" value="F:protein serine/threonine kinase activity"/>
    <property type="evidence" value="ECO:0007669"/>
    <property type="project" value="UniProtKB-KW"/>
</dbReference>
<evidence type="ECO:0000259" key="9">
    <source>
        <dbReference type="PROSITE" id="PS50011"/>
    </source>
</evidence>
<evidence type="ECO:0000313" key="11">
    <source>
        <dbReference type="Proteomes" id="UP000521872"/>
    </source>
</evidence>
<dbReference type="Pfam" id="PF00069">
    <property type="entry name" value="Pkinase"/>
    <property type="match status" value="1"/>
</dbReference>
<dbReference type="InterPro" id="IPR017441">
    <property type="entry name" value="Protein_kinase_ATP_BS"/>
</dbReference>
<keyword evidence="11" id="KW-1185">Reference proteome</keyword>
<keyword evidence="6 7" id="KW-0067">ATP-binding</keyword>
<evidence type="ECO:0000256" key="2">
    <source>
        <dbReference type="ARBA" id="ARBA00022527"/>
    </source>
</evidence>
<feature type="domain" description="Protein kinase" evidence="9">
    <location>
        <begin position="1069"/>
        <end position="1352"/>
    </location>
</feature>
<reference evidence="10 11" key="1">
    <citation type="submission" date="2019-12" db="EMBL/GenBank/DDBJ databases">
        <authorList>
            <person name="Floudas D."/>
            <person name="Bentzer J."/>
            <person name="Ahren D."/>
            <person name="Johansson T."/>
            <person name="Persson P."/>
            <person name="Tunlid A."/>
        </authorList>
    </citation>
    <scope>NUCLEOTIDE SEQUENCE [LARGE SCALE GENOMIC DNA]</scope>
    <source>
        <strain evidence="10 11">CBS 102.39</strain>
    </source>
</reference>
<feature type="region of interest" description="Disordered" evidence="8">
    <location>
        <begin position="582"/>
        <end position="604"/>
    </location>
</feature>
<dbReference type="GO" id="GO:0005524">
    <property type="term" value="F:ATP binding"/>
    <property type="evidence" value="ECO:0007669"/>
    <property type="project" value="UniProtKB-UniRule"/>
</dbReference>
<keyword evidence="4 7" id="KW-0547">Nucleotide-binding</keyword>
<sequence>MTTRRHTQTLFPHPEQPSNADDIEEDEEDEDVSWDPMTPRTYPSPPPQPTLSITSSRSGRSSKIRASSVNPPSQLIPPPTAPTQYSELYSQFVRRYRSTGLGETIDSDDLRNDPDSHYFQRGLGQLNDAGDNSDDEESYLPVTAVIPEDRIEKVADFMLETDPIQPASQQERERLEWQALLASVLSGDVLKSEKTRIAVALNSQGDEQTNSQLTLFLAIRAKFHRRSIEEEKKKLEERRLRTVDGVINEVLNFRVSDPPPGQDRLSTALSEVTALLHRLDVVHSLYPSLKAFYLDKPAASQSAFQARNDTLNTWFTILTTLKHHFALLRRWTGSDTLDVNQPFTSNEVPISGGGPSRVNAHNMEIADGTSFVERLLKEESMQLTFEKGFLVTVHAFLGSARDAQVNLSSLFKEMNLPTFENELVPLISFPTKLAQACLRLRLDYVQKLKDPDILIIDQMTEDLKLSIGLACTLKRQYEAILAPDPDGNWSLPQCISEDYDSTILEALITFFKLLHWQLKSGAKGILFKETDILEAQWATFNDVSITTPGGSCLVAEQLCSLTNKLMVRVTNYFDTQVRVPSSGDAPVRRNTSPDQDAQMNATPKARHIHDLPQRKMTDQQVIGWYSKILESVRLRYRKLQRFARVLTQRFSNSAEYSLEGVPLDEFISYLVASDHFLVYTHSLEEEGVYIIASSSLSDRPGTVRRILDEAFQVDELGSEDEGSHIMHHIDPRGQNNEEAGYLLVLSPQTHFLWNGGVMVLSMPKVHLDTKENRVRLIADGPQRRLNYAKQIFLESFEAIDEDSANHSINLTCLVESQAHLPSVNRELRKIARATNRLAESIVDSVHQVRRSLRVTTGGSELLANWYLYASEHGQHAHRYMDESSLPKFNRLLIKLAISWVSFICDDCDPTDRKTFKWAVNALEYTLHRTKRDILHLPNEEFEMLRQKVASCMTLLMGHFDILGARSISEARKEKEKIAQLAKIQQNADVQMVEDDFPEISHASEDVIFIDPQARVFWDKVHRALVEVEESRSSIGVTQRIMGKVLNEEIPEDRSLTFLASSSSNISVRWQQGKFIGAGAFGSVYLALNLDNGSLMAVKEIKFQELSGLPNLFTQIKEELSVMEMLHHPNVVEYYGIEVHRDKVYIFEEYCQGGSLAALLEHGRIEDEGIIQVYTMQMLEGLVYLHSRGIVHRDIKPDNILLDHMGVIKFVDFGAAKILAKNQRTVQRSRRPLETNGMDGNANGKAAISNGLTGTPMYMSPEIIKNDRRGRYGAMDIWSLGCVVLEFATGKKPWSNLDNEWAIMFHIGVATQHPPLPEPGQLSELGINFIKQCLTIDPIRRPTAVELMDHPWMIDFKETLLQYETEELANEQSVLPNDHRYDQASVARQAAIAQGQEVEMMKSSPPDTPLESD</sequence>
<gene>
    <name evidence="10" type="ORF">D9613_002077</name>
</gene>
<feature type="compositionally biased region" description="Polar residues" evidence="8">
    <location>
        <begin position="589"/>
        <end position="601"/>
    </location>
</feature>
<evidence type="ECO:0000256" key="4">
    <source>
        <dbReference type="ARBA" id="ARBA00022741"/>
    </source>
</evidence>
<evidence type="ECO:0000256" key="8">
    <source>
        <dbReference type="SAM" id="MobiDB-lite"/>
    </source>
</evidence>
<dbReference type="PANTHER" id="PTHR48016">
    <property type="entry name" value="MAP KINASE KINASE KINASE SSK2-RELATED-RELATED"/>
    <property type="match status" value="1"/>
</dbReference>
<dbReference type="InterPro" id="IPR000719">
    <property type="entry name" value="Prot_kinase_dom"/>
</dbReference>
<keyword evidence="5" id="KW-0418">Kinase</keyword>
<evidence type="ECO:0000313" key="10">
    <source>
        <dbReference type="EMBL" id="KAF4623844.1"/>
    </source>
</evidence>
<name>A0A8H4R7T4_9AGAR</name>
<accession>A0A8H4R7T4</accession>
<dbReference type="PROSITE" id="PS50011">
    <property type="entry name" value="PROTEIN_KINASE_DOM"/>
    <property type="match status" value="1"/>
</dbReference>
<dbReference type="CDD" id="cd06626">
    <property type="entry name" value="STKc_MEKK4"/>
    <property type="match status" value="1"/>
</dbReference>
<feature type="region of interest" description="Disordered" evidence="8">
    <location>
        <begin position="1"/>
        <end position="83"/>
    </location>
</feature>
<dbReference type="InterPro" id="IPR050538">
    <property type="entry name" value="MAP_kinase_kinase_kinase"/>
</dbReference>
<feature type="compositionally biased region" description="Acidic residues" evidence="8">
    <location>
        <begin position="21"/>
        <end position="33"/>
    </location>
</feature>
<evidence type="ECO:0000256" key="5">
    <source>
        <dbReference type="ARBA" id="ARBA00022777"/>
    </source>
</evidence>
<evidence type="ECO:0000256" key="3">
    <source>
        <dbReference type="ARBA" id="ARBA00022679"/>
    </source>
</evidence>
<dbReference type="InterPro" id="IPR011009">
    <property type="entry name" value="Kinase-like_dom_sf"/>
</dbReference>
<comment type="caution">
    <text evidence="10">The sequence shown here is derived from an EMBL/GenBank/DDBJ whole genome shotgun (WGS) entry which is preliminary data.</text>
</comment>
<dbReference type="SUPFAM" id="SSF56112">
    <property type="entry name" value="Protein kinase-like (PK-like)"/>
    <property type="match status" value="1"/>
</dbReference>
<proteinExistence type="inferred from homology"/>
<keyword evidence="3" id="KW-0808">Transferase</keyword>
<feature type="compositionally biased region" description="Low complexity" evidence="8">
    <location>
        <begin position="50"/>
        <end position="68"/>
    </location>
</feature>
<keyword evidence="2" id="KW-0723">Serine/threonine-protein kinase</keyword>
<evidence type="ECO:0000256" key="1">
    <source>
        <dbReference type="ARBA" id="ARBA00006529"/>
    </source>
</evidence>
<evidence type="ECO:0000256" key="7">
    <source>
        <dbReference type="PROSITE-ProRule" id="PRU10141"/>
    </source>
</evidence>